<accession>A0A126PV64</accession>
<dbReference type="AlphaFoldDB" id="A0A126PV64"/>
<proteinExistence type="predicted"/>
<evidence type="ECO:0008006" key="3">
    <source>
        <dbReference type="Google" id="ProtNLM"/>
    </source>
</evidence>
<dbReference type="RefSeq" id="WP_061093970.1">
    <property type="nucleotide sequence ID" value="NZ_CP014323.1"/>
</dbReference>
<dbReference type="OrthoDB" id="6460093at2"/>
<dbReference type="Proteomes" id="UP000063991">
    <property type="component" value="Chromosome"/>
</dbReference>
<protein>
    <recommendedName>
        <fullName evidence="3">His-Xaa-Ser system protein HxsD</fullName>
    </recommendedName>
</protein>
<name>A0A126PV64_ALTMA</name>
<evidence type="ECO:0000313" key="2">
    <source>
        <dbReference type="Proteomes" id="UP000063991"/>
    </source>
</evidence>
<gene>
    <name evidence="1" type="ORF">AVL55_00975</name>
</gene>
<evidence type="ECO:0000313" key="1">
    <source>
        <dbReference type="EMBL" id="AMJ96872.1"/>
    </source>
</evidence>
<sequence>MILSLSKKRYSELVLRKALYWLESGCQWDIEENESEWLITFSCSQDDFVRCKCEFNKLLNDYYLREKIDSQTDDLKLAIIRKALKDLSKE</sequence>
<reference evidence="1 2" key="1">
    <citation type="submission" date="2015-12" db="EMBL/GenBank/DDBJ databases">
        <authorList>
            <person name="Shamseldin A."/>
            <person name="Moawad H."/>
            <person name="Abd El-Rahim W.M."/>
            <person name="Sadowsky M.J."/>
        </authorList>
    </citation>
    <scope>NUCLEOTIDE SEQUENCE [LARGE SCALE GENOMIC DNA]</scope>
    <source>
        <strain evidence="1 2">D7</strain>
    </source>
</reference>
<dbReference type="EMBL" id="CP014323">
    <property type="protein sequence ID" value="AMJ96872.1"/>
    <property type="molecule type" value="Genomic_DNA"/>
</dbReference>
<organism evidence="1 2">
    <name type="scientific">Alteromonas macleodii</name>
    <name type="common">Pseudoalteromonas macleodii</name>
    <dbReference type="NCBI Taxonomy" id="28108"/>
    <lineage>
        <taxon>Bacteria</taxon>
        <taxon>Pseudomonadati</taxon>
        <taxon>Pseudomonadota</taxon>
        <taxon>Gammaproteobacteria</taxon>
        <taxon>Alteromonadales</taxon>
        <taxon>Alteromonadaceae</taxon>
        <taxon>Alteromonas/Salinimonas group</taxon>
        <taxon>Alteromonas</taxon>
    </lineage>
</organism>
<dbReference type="InterPro" id="IPR023974">
    <property type="entry name" value="HxsD"/>
</dbReference>
<dbReference type="NCBIfam" id="TIGR03976">
    <property type="entry name" value="chp_LLNDYxLRE"/>
    <property type="match status" value="1"/>
</dbReference>